<reference evidence="1 2" key="1">
    <citation type="journal article" date="2020" name="Cell">
        <title>Large-Scale Comparative Analyses of Tick Genomes Elucidate Their Genetic Diversity and Vector Capacities.</title>
        <authorList>
            <consortium name="Tick Genome and Microbiome Consortium (TIGMIC)"/>
            <person name="Jia N."/>
            <person name="Wang J."/>
            <person name="Shi W."/>
            <person name="Du L."/>
            <person name="Sun Y."/>
            <person name="Zhan W."/>
            <person name="Jiang J.F."/>
            <person name="Wang Q."/>
            <person name="Zhang B."/>
            <person name="Ji P."/>
            <person name="Bell-Sakyi L."/>
            <person name="Cui X.M."/>
            <person name="Yuan T.T."/>
            <person name="Jiang B.G."/>
            <person name="Yang W.F."/>
            <person name="Lam T.T."/>
            <person name="Chang Q.C."/>
            <person name="Ding S.J."/>
            <person name="Wang X.J."/>
            <person name="Zhu J.G."/>
            <person name="Ruan X.D."/>
            <person name="Zhao L."/>
            <person name="Wei J.T."/>
            <person name="Ye R.Z."/>
            <person name="Que T.C."/>
            <person name="Du C.H."/>
            <person name="Zhou Y.H."/>
            <person name="Cheng J.X."/>
            <person name="Dai P.F."/>
            <person name="Guo W.B."/>
            <person name="Han X.H."/>
            <person name="Huang E.J."/>
            <person name="Li L.F."/>
            <person name="Wei W."/>
            <person name="Gao Y.C."/>
            <person name="Liu J.Z."/>
            <person name="Shao H.Z."/>
            <person name="Wang X."/>
            <person name="Wang C.C."/>
            <person name="Yang T.C."/>
            <person name="Huo Q.B."/>
            <person name="Li W."/>
            <person name="Chen H.Y."/>
            <person name="Chen S.E."/>
            <person name="Zhou L.G."/>
            <person name="Ni X.B."/>
            <person name="Tian J.H."/>
            <person name="Sheng Y."/>
            <person name="Liu T."/>
            <person name="Pan Y.S."/>
            <person name="Xia L.Y."/>
            <person name="Li J."/>
            <person name="Zhao F."/>
            <person name="Cao W.C."/>
        </authorList>
    </citation>
    <scope>NUCLEOTIDE SEQUENCE [LARGE SCALE GENOMIC DNA]</scope>
    <source>
        <strain evidence="1">Iper-2018</strain>
    </source>
</reference>
<proteinExistence type="predicted"/>
<name>A0AC60PK38_IXOPE</name>
<comment type="caution">
    <text evidence="1">The sequence shown here is derived from an EMBL/GenBank/DDBJ whole genome shotgun (WGS) entry which is preliminary data.</text>
</comment>
<dbReference type="Proteomes" id="UP000805193">
    <property type="component" value="Unassembled WGS sequence"/>
</dbReference>
<keyword evidence="2" id="KW-1185">Reference proteome</keyword>
<evidence type="ECO:0000313" key="2">
    <source>
        <dbReference type="Proteomes" id="UP000805193"/>
    </source>
</evidence>
<organism evidence="1 2">
    <name type="scientific">Ixodes persulcatus</name>
    <name type="common">Taiga tick</name>
    <dbReference type="NCBI Taxonomy" id="34615"/>
    <lineage>
        <taxon>Eukaryota</taxon>
        <taxon>Metazoa</taxon>
        <taxon>Ecdysozoa</taxon>
        <taxon>Arthropoda</taxon>
        <taxon>Chelicerata</taxon>
        <taxon>Arachnida</taxon>
        <taxon>Acari</taxon>
        <taxon>Parasitiformes</taxon>
        <taxon>Ixodida</taxon>
        <taxon>Ixodoidea</taxon>
        <taxon>Ixodidae</taxon>
        <taxon>Ixodinae</taxon>
        <taxon>Ixodes</taxon>
    </lineage>
</organism>
<accession>A0AC60PK38</accession>
<sequence>MKYAYTRLQARRLAAAVSLVVRTSPYKGKLAQAMSTRKLQCKCLNVLAEEYDVFMQFGKSSYKCSDCSRRRDPSSTRLISEQADDSGATPTDGETGFSINGGDSADTSQAAVSSEVYGLVLRLSSRLDILTAEIKLLRADNSALRVEFAQLSQAVVNQSAAQQAIAVSPEDAAPAGSPPPKPSYASVALAPWPLAPPRGQARDNPGNVGAQRAPFSLAPPGNGE</sequence>
<gene>
    <name evidence="1" type="ORF">HPB47_002845</name>
</gene>
<dbReference type="EMBL" id="JABSTQ010010396">
    <property type="protein sequence ID" value="KAG0421258.1"/>
    <property type="molecule type" value="Genomic_DNA"/>
</dbReference>
<evidence type="ECO:0000313" key="1">
    <source>
        <dbReference type="EMBL" id="KAG0421258.1"/>
    </source>
</evidence>
<protein>
    <submittedName>
        <fullName evidence="1">Uncharacterized protein</fullName>
    </submittedName>
</protein>